<dbReference type="Proteomes" id="UP000294616">
    <property type="component" value="Unassembled WGS sequence"/>
</dbReference>
<sequence>MKTTENDFLEDGNFDRRNFLDKSLKIAAITSIGGISLFSGCKGKEEEQEGEEKEVSPPEDLMQEHGLLNRVLLIYDTCRMHLTDKSSFPKEALYNSANIIRTFVEDYHEKQEENYLFPRFKKTNQLVDLVQTLLIQHNAGRTITSQIMQLGKIQNLSAGEHQKLIQLLSDFNTMYRPHEAREDTILFPAFRKIVSKHEYDSLGEEFEKNEHKLFGEDGFETMVNKVADIEKQLGIYELTQFTPKV</sequence>
<name>A0A4R1LXK0_9SPHI</name>
<dbReference type="PANTHER" id="PTHR39966">
    <property type="entry name" value="BLL2471 PROTEIN-RELATED"/>
    <property type="match status" value="1"/>
</dbReference>
<proteinExistence type="predicted"/>
<dbReference type="RefSeq" id="WP_132224820.1">
    <property type="nucleotide sequence ID" value="NZ_SMGO01000002.1"/>
</dbReference>
<dbReference type="EMBL" id="SMGO01000002">
    <property type="protein sequence ID" value="TCK83652.1"/>
    <property type="molecule type" value="Genomic_DNA"/>
</dbReference>
<accession>A0A4R1LXK0</accession>
<organism evidence="2 3">
    <name type="scientific">Albibacterium bauzanense</name>
    <dbReference type="NCBI Taxonomy" id="653929"/>
    <lineage>
        <taxon>Bacteria</taxon>
        <taxon>Pseudomonadati</taxon>
        <taxon>Bacteroidota</taxon>
        <taxon>Sphingobacteriia</taxon>
        <taxon>Sphingobacteriales</taxon>
        <taxon>Sphingobacteriaceae</taxon>
        <taxon>Albibacterium</taxon>
    </lineage>
</organism>
<dbReference type="AlphaFoldDB" id="A0A4R1LXK0"/>
<keyword evidence="3" id="KW-1185">Reference proteome</keyword>
<dbReference type="CDD" id="cd12108">
    <property type="entry name" value="Hr-like"/>
    <property type="match status" value="1"/>
</dbReference>
<comment type="caution">
    <text evidence="2">The sequence shown here is derived from an EMBL/GenBank/DDBJ whole genome shotgun (WGS) entry which is preliminary data.</text>
</comment>
<evidence type="ECO:0000313" key="3">
    <source>
        <dbReference type="Proteomes" id="UP000294616"/>
    </source>
</evidence>
<feature type="domain" description="Hemerythrin-like" evidence="1">
    <location>
        <begin position="59"/>
        <end position="189"/>
    </location>
</feature>
<gene>
    <name evidence="2" type="ORF">C8N28_2259</name>
</gene>
<evidence type="ECO:0000313" key="2">
    <source>
        <dbReference type="EMBL" id="TCK83652.1"/>
    </source>
</evidence>
<dbReference type="PANTHER" id="PTHR39966:SF1">
    <property type="entry name" value="HEMERYTHRIN-LIKE DOMAIN-CONTAINING PROTEIN"/>
    <property type="match status" value="1"/>
</dbReference>
<protein>
    <submittedName>
        <fullName evidence="2">Hemerythrin-like domain-containing protein</fullName>
    </submittedName>
</protein>
<dbReference type="InterPro" id="IPR012312">
    <property type="entry name" value="Hemerythrin-like"/>
</dbReference>
<dbReference type="Gene3D" id="1.20.120.520">
    <property type="entry name" value="nmb1532 protein domain like"/>
    <property type="match status" value="1"/>
</dbReference>
<dbReference type="GO" id="GO:0005886">
    <property type="term" value="C:plasma membrane"/>
    <property type="evidence" value="ECO:0007669"/>
    <property type="project" value="TreeGrafter"/>
</dbReference>
<evidence type="ECO:0000259" key="1">
    <source>
        <dbReference type="Pfam" id="PF01814"/>
    </source>
</evidence>
<dbReference type="Pfam" id="PF01814">
    <property type="entry name" value="Hemerythrin"/>
    <property type="match status" value="1"/>
</dbReference>
<dbReference type="OrthoDB" id="2083283at2"/>
<reference evidence="2 3" key="1">
    <citation type="submission" date="2019-03" db="EMBL/GenBank/DDBJ databases">
        <title>Genomic Encyclopedia of Archaeal and Bacterial Type Strains, Phase II (KMG-II): from individual species to whole genera.</title>
        <authorList>
            <person name="Goeker M."/>
        </authorList>
    </citation>
    <scope>NUCLEOTIDE SEQUENCE [LARGE SCALE GENOMIC DNA]</scope>
    <source>
        <strain evidence="2 3">DSM 22554</strain>
    </source>
</reference>